<name>C6WBI6_ACTMD</name>
<organism evidence="2 3">
    <name type="scientific">Actinosynnema mirum (strain ATCC 29888 / DSM 43827 / JCM 3225 / NBRC 14064 / NCIMB 13271 / NRRL B-12336 / IMRU 3971 / 101)</name>
    <dbReference type="NCBI Taxonomy" id="446462"/>
    <lineage>
        <taxon>Bacteria</taxon>
        <taxon>Bacillati</taxon>
        <taxon>Actinomycetota</taxon>
        <taxon>Actinomycetes</taxon>
        <taxon>Pseudonocardiales</taxon>
        <taxon>Pseudonocardiaceae</taxon>
        <taxon>Actinosynnema</taxon>
    </lineage>
</organism>
<dbReference type="AlphaFoldDB" id="C6WBI6"/>
<dbReference type="KEGG" id="ami:Amir_1605"/>
<dbReference type="HOGENOM" id="CLU_2033120_0_0_11"/>
<accession>C6WBI6</accession>
<dbReference type="eggNOG" id="ENOG5031JYY">
    <property type="taxonomic scope" value="Bacteria"/>
</dbReference>
<evidence type="ECO:0000313" key="2">
    <source>
        <dbReference type="EMBL" id="ACU35554.1"/>
    </source>
</evidence>
<keyword evidence="3" id="KW-1185">Reference proteome</keyword>
<sequence length="124" mass="12954">MQSIKSMTANMASLKQSAASGGFAITESGANAYIQAIDNALDSLGDVMGRTQVLSQATPLGTSPDGIAMSKYNVENATGGAGTIGVIPALQELTKALTEAREAMEQAKRNYQNVDAAHTMQYPR</sequence>
<protein>
    <submittedName>
        <fullName evidence="2">Uncharacterized protein</fullName>
    </submittedName>
</protein>
<dbReference type="EMBL" id="CP001630">
    <property type="protein sequence ID" value="ACU35554.1"/>
    <property type="molecule type" value="Genomic_DNA"/>
</dbReference>
<gene>
    <name evidence="2" type="ordered locus">Amir_1605</name>
</gene>
<feature type="coiled-coil region" evidence="1">
    <location>
        <begin position="90"/>
        <end position="117"/>
    </location>
</feature>
<reference evidence="2 3" key="1">
    <citation type="journal article" date="2009" name="Stand. Genomic Sci.">
        <title>Complete genome sequence of Actinosynnema mirum type strain (101).</title>
        <authorList>
            <person name="Land M."/>
            <person name="Lapidus A."/>
            <person name="Mayilraj S."/>
            <person name="Chen F."/>
            <person name="Copeland A."/>
            <person name="Del Rio T.G."/>
            <person name="Nolan M."/>
            <person name="Lucas S."/>
            <person name="Tice H."/>
            <person name="Cheng J.F."/>
            <person name="Chertkov O."/>
            <person name="Bruce D."/>
            <person name="Goodwin L."/>
            <person name="Pitluck S."/>
            <person name="Rohde M."/>
            <person name="Goker M."/>
            <person name="Pati A."/>
            <person name="Ivanova N."/>
            <person name="Mavromatis K."/>
            <person name="Chen A."/>
            <person name="Palaniappan K."/>
            <person name="Hauser L."/>
            <person name="Chang Y.J."/>
            <person name="Jeffries C.C."/>
            <person name="Brettin T."/>
            <person name="Detter J.C."/>
            <person name="Han C."/>
            <person name="Chain P."/>
            <person name="Tindall B.J."/>
            <person name="Bristow J."/>
            <person name="Eisen J.A."/>
            <person name="Markowitz V."/>
            <person name="Hugenholtz P."/>
            <person name="Kyrpides N.C."/>
            <person name="Klenk H.P."/>
        </authorList>
    </citation>
    <scope>NUCLEOTIDE SEQUENCE [LARGE SCALE GENOMIC DNA]</scope>
    <source>
        <strain evidence="3">ATCC 29888 / DSM 43827 / JCM 3225 / NBRC 14064 / NCIMB 13271 / NRRL B-12336 / IMRU 3971 / 101</strain>
    </source>
</reference>
<dbReference type="STRING" id="446462.Amir_1605"/>
<proteinExistence type="predicted"/>
<keyword evidence="1" id="KW-0175">Coiled coil</keyword>
<evidence type="ECO:0000256" key="1">
    <source>
        <dbReference type="SAM" id="Coils"/>
    </source>
</evidence>
<dbReference type="Proteomes" id="UP000002213">
    <property type="component" value="Chromosome"/>
</dbReference>
<evidence type="ECO:0000313" key="3">
    <source>
        <dbReference type="Proteomes" id="UP000002213"/>
    </source>
</evidence>